<keyword evidence="1" id="KW-1133">Transmembrane helix</keyword>
<keyword evidence="3" id="KW-1185">Reference proteome</keyword>
<name>A0A4R4UXP1_9PSEU</name>
<gene>
    <name evidence="2" type="ORF">E1161_08110</name>
</gene>
<reference evidence="2 3" key="1">
    <citation type="submission" date="2019-03" db="EMBL/GenBank/DDBJ databases">
        <title>Draft genome sequences of novel Actinobacteria.</title>
        <authorList>
            <person name="Sahin N."/>
            <person name="Ay H."/>
            <person name="Saygin H."/>
        </authorList>
    </citation>
    <scope>NUCLEOTIDE SEQUENCE [LARGE SCALE GENOMIC DNA]</scope>
    <source>
        <strain evidence="2 3">16K404</strain>
    </source>
</reference>
<dbReference type="Proteomes" id="UP000294744">
    <property type="component" value="Unassembled WGS sequence"/>
</dbReference>
<keyword evidence="1" id="KW-0812">Transmembrane</keyword>
<dbReference type="AlphaFoldDB" id="A0A4R4UXP1"/>
<comment type="caution">
    <text evidence="2">The sequence shown here is derived from an EMBL/GenBank/DDBJ whole genome shotgun (WGS) entry which is preliminary data.</text>
</comment>
<feature type="transmembrane region" description="Helical" evidence="1">
    <location>
        <begin position="20"/>
        <end position="42"/>
    </location>
</feature>
<organism evidence="2 3">
    <name type="scientific">Saccharopolyspora aridisoli</name>
    <dbReference type="NCBI Taxonomy" id="2530385"/>
    <lineage>
        <taxon>Bacteria</taxon>
        <taxon>Bacillati</taxon>
        <taxon>Actinomycetota</taxon>
        <taxon>Actinomycetes</taxon>
        <taxon>Pseudonocardiales</taxon>
        <taxon>Pseudonocardiaceae</taxon>
        <taxon>Saccharopolyspora</taxon>
    </lineage>
</organism>
<dbReference type="EMBL" id="SMKV01000007">
    <property type="protein sequence ID" value="TDC94482.1"/>
    <property type="molecule type" value="Genomic_DNA"/>
</dbReference>
<keyword evidence="1" id="KW-0472">Membrane</keyword>
<protein>
    <submittedName>
        <fullName evidence="2">Uncharacterized protein</fullName>
    </submittedName>
</protein>
<sequence>MIACNQCYLRLGVDWGNVPSWISALGSIAAFVIASIAAAAAWRQAKYASAQQQHSDEQHEMDQASKFAAWLSVDLSNDDKTELKVNLRFVNSSDIPVHDVQLIAGIMPNLVFSLDIAEPTGDIQDVEIEELSRLLVSHMDHFESLLTPRLRRKYHIGAIASMIVRSEGYQINFTDAKNRRWVRNEKGVLHLWDGTPHGTNTPHRGLVEMFGEDCQKEGVVPIFR</sequence>
<dbReference type="RefSeq" id="WP_132621181.1">
    <property type="nucleotide sequence ID" value="NZ_SMKV01000007.1"/>
</dbReference>
<proteinExistence type="predicted"/>
<evidence type="ECO:0000313" key="2">
    <source>
        <dbReference type="EMBL" id="TDC94482.1"/>
    </source>
</evidence>
<accession>A0A4R4UXP1</accession>
<dbReference type="OrthoDB" id="3292668at2"/>
<evidence type="ECO:0000313" key="3">
    <source>
        <dbReference type="Proteomes" id="UP000294744"/>
    </source>
</evidence>
<evidence type="ECO:0000256" key="1">
    <source>
        <dbReference type="SAM" id="Phobius"/>
    </source>
</evidence>